<evidence type="ECO:0000313" key="2">
    <source>
        <dbReference type="Proteomes" id="UP001168338"/>
    </source>
</evidence>
<protein>
    <submittedName>
        <fullName evidence="1">Uncharacterized protein</fullName>
    </submittedName>
</protein>
<accession>A0ABT8M792</accession>
<name>A0ABT8M792_9EURY</name>
<dbReference type="EMBL" id="VCYH01000001">
    <property type="protein sequence ID" value="MDN7023802.1"/>
    <property type="molecule type" value="Genomic_DNA"/>
</dbReference>
<gene>
    <name evidence="1" type="ORF">FGU65_02630</name>
</gene>
<sequence length="142" mass="15981">MVKKLLPMLVMLVAIFGIGTTGVQAQTPDFSDDFDNWKVPWDEPTDATLGDIDYSDGKLLITDEPDEYALTYVLNRRFSDFILDIDAKVLEGDGYRISTRMKDLDDGCNGYDFCFDTDGTYTVLNGKTTRARSLLTLRIRGT</sequence>
<organism evidence="1 2">
    <name type="scientific">Methanoculleus frigidifontis</name>
    <dbReference type="NCBI Taxonomy" id="2584085"/>
    <lineage>
        <taxon>Archaea</taxon>
        <taxon>Methanobacteriati</taxon>
        <taxon>Methanobacteriota</taxon>
        <taxon>Stenosarchaea group</taxon>
        <taxon>Methanomicrobia</taxon>
        <taxon>Methanomicrobiales</taxon>
        <taxon>Methanomicrobiaceae</taxon>
        <taxon>Methanoculleus</taxon>
    </lineage>
</organism>
<dbReference type="Proteomes" id="UP001168338">
    <property type="component" value="Unassembled WGS sequence"/>
</dbReference>
<reference evidence="1" key="1">
    <citation type="submission" date="2019-05" db="EMBL/GenBank/DDBJ databases">
        <title>Methanoculleus sp. FWC-SCC1, a methanogenic archaeon isolated from deep marine cold seep.</title>
        <authorList>
            <person name="Chen Y.-W."/>
            <person name="Chen S.-C."/>
            <person name="Teng N.-H."/>
            <person name="Lai M.-C."/>
        </authorList>
    </citation>
    <scope>NUCLEOTIDE SEQUENCE</scope>
    <source>
        <strain evidence="1">FWC-SCC1</strain>
    </source>
</reference>
<proteinExistence type="predicted"/>
<evidence type="ECO:0000313" key="1">
    <source>
        <dbReference type="EMBL" id="MDN7023802.1"/>
    </source>
</evidence>
<keyword evidence="2" id="KW-1185">Reference proteome</keyword>
<dbReference type="RefSeq" id="WP_301662856.1">
    <property type="nucleotide sequence ID" value="NZ_VCYH01000001.1"/>
</dbReference>
<comment type="caution">
    <text evidence="1">The sequence shown here is derived from an EMBL/GenBank/DDBJ whole genome shotgun (WGS) entry which is preliminary data.</text>
</comment>